<dbReference type="InterPro" id="IPR035304">
    <property type="entry name" value="AHL_synthase"/>
</dbReference>
<accession>A0ABU4ITL8</accession>
<dbReference type="EMBL" id="JAWRCP010000001">
    <property type="protein sequence ID" value="MDW6092624.1"/>
    <property type="molecule type" value="Genomic_DNA"/>
</dbReference>
<dbReference type="Proteomes" id="UP001279860">
    <property type="component" value="Unassembled WGS sequence"/>
</dbReference>
<evidence type="ECO:0000256" key="4">
    <source>
        <dbReference type="ARBA" id="ARBA00022679"/>
    </source>
</evidence>
<gene>
    <name evidence="8" type="ORF">SBX64_08705</name>
</gene>
<dbReference type="EC" id="2.3.1.184" evidence="2"/>
<evidence type="ECO:0000256" key="1">
    <source>
        <dbReference type="ARBA" id="ARBA00009683"/>
    </source>
</evidence>
<comment type="caution">
    <text evidence="8">The sequence shown here is derived from an EMBL/GenBank/DDBJ whole genome shotgun (WGS) entry which is preliminary data.</text>
</comment>
<evidence type="ECO:0000256" key="7">
    <source>
        <dbReference type="ARBA" id="ARBA00048576"/>
    </source>
</evidence>
<reference evidence="8 9" key="1">
    <citation type="submission" date="2023-11" db="EMBL/GenBank/DDBJ databases">
        <title>Plant-associative lifestyle of Vibrio porteresiae and its evolutionary dynamics.</title>
        <authorList>
            <person name="Rameshkumar N."/>
            <person name="Kirti K."/>
        </authorList>
    </citation>
    <scope>NUCLEOTIDE SEQUENCE [LARGE SCALE GENOMIC DNA]</scope>
    <source>
        <strain evidence="8 9">MSSRF7</strain>
    </source>
</reference>
<evidence type="ECO:0000256" key="5">
    <source>
        <dbReference type="ARBA" id="ARBA00022691"/>
    </source>
</evidence>
<keyword evidence="5" id="KW-0949">S-adenosyl-L-methionine</keyword>
<evidence type="ECO:0000256" key="2">
    <source>
        <dbReference type="ARBA" id="ARBA00012340"/>
    </source>
</evidence>
<dbReference type="Pfam" id="PF17327">
    <property type="entry name" value="AHL_synthase"/>
    <property type="match status" value="1"/>
</dbReference>
<protein>
    <recommendedName>
        <fullName evidence="2">acyl-homoserine-lactone synthase</fullName>
        <ecNumber evidence="2">2.3.1.184</ecNumber>
    </recommendedName>
</protein>
<evidence type="ECO:0000313" key="8">
    <source>
        <dbReference type="EMBL" id="MDW6092624.1"/>
    </source>
</evidence>
<comment type="catalytic activity">
    <reaction evidence="7">
        <text>a fatty acyl-[ACP] + S-adenosyl-L-methionine = an N-acyl-L-homoserine lactone + S-methyl-5'-thioadenosine + holo-[ACP] + H(+)</text>
        <dbReference type="Rhea" id="RHEA:10096"/>
        <dbReference type="Rhea" id="RHEA-COMP:9685"/>
        <dbReference type="Rhea" id="RHEA-COMP:14125"/>
        <dbReference type="ChEBI" id="CHEBI:15378"/>
        <dbReference type="ChEBI" id="CHEBI:17509"/>
        <dbReference type="ChEBI" id="CHEBI:55474"/>
        <dbReference type="ChEBI" id="CHEBI:59789"/>
        <dbReference type="ChEBI" id="CHEBI:64479"/>
        <dbReference type="ChEBI" id="CHEBI:138651"/>
        <dbReference type="EC" id="2.3.1.184"/>
    </reaction>
</comment>
<evidence type="ECO:0000313" key="9">
    <source>
        <dbReference type="Proteomes" id="UP001279860"/>
    </source>
</evidence>
<proteinExistence type="inferred from homology"/>
<keyword evidence="4" id="KW-0808">Transferase</keyword>
<organism evidence="8 9">
    <name type="scientific">Vibrio rhizosphaerae</name>
    <dbReference type="NCBI Taxonomy" id="398736"/>
    <lineage>
        <taxon>Bacteria</taxon>
        <taxon>Pseudomonadati</taxon>
        <taxon>Pseudomonadota</taxon>
        <taxon>Gammaproteobacteria</taxon>
        <taxon>Vibrionales</taxon>
        <taxon>Vibrionaceae</taxon>
        <taxon>Vibrio</taxon>
    </lineage>
</organism>
<evidence type="ECO:0000256" key="3">
    <source>
        <dbReference type="ARBA" id="ARBA00022654"/>
    </source>
</evidence>
<keyword evidence="6" id="KW-0071">Autoinducer synthesis</keyword>
<comment type="similarity">
    <text evidence="1">Belongs to the LuxM / VanM family.</text>
</comment>
<keyword evidence="3" id="KW-0673">Quorum sensing</keyword>
<dbReference type="RefSeq" id="WP_318584784.1">
    <property type="nucleotide sequence ID" value="NZ_JAWRCP010000001.1"/>
</dbReference>
<name>A0ABU4ITL8_9VIBR</name>
<evidence type="ECO:0000256" key="6">
    <source>
        <dbReference type="ARBA" id="ARBA00022929"/>
    </source>
</evidence>
<sequence>MHSATSEHDQTDNRIWNQQLSNNFFIEIELQLQNTSEFSGFDELVKTRKLEITNIYPELSCGNLAALFEHPKSIQHILNFPISTIPKFWHDVEVIAIKNFGNLLACWAAYERFHILQRNQAVSLTSCSSPPIDEYSYQSEIVDRIETDHRFFLTLHSHVALKLSDAISLINIDVFIIEQKWYEMLFCLHLSQRGSHFILYHTKDSPYPLIVSTALIQHWHERDSWLTFDPFFQGNGWHSCLSIDTKELLYNTGLFHDSIMQQVELECELSFSSCIKNTDAVCEVLRLTVSGSKNLRFFLLYLCQKLLMKQLVKYGKKLSFTIIEQPIMLNLYRVLDRVCYLNRSYCDINQENVLTYKGFWLNEELGNALNQYNYSEYKSLITGRRKKTEETKLV</sequence>
<keyword evidence="9" id="KW-1185">Reference proteome</keyword>